<keyword evidence="3 4" id="KW-0067">ATP-binding</keyword>
<feature type="binding site" evidence="4">
    <location>
        <begin position="96"/>
        <end position="104"/>
    </location>
    <ligand>
        <name>ATP</name>
        <dbReference type="ChEBI" id="CHEBI:30616"/>
    </ligand>
</feature>
<evidence type="ECO:0000256" key="5">
    <source>
        <dbReference type="RuleBase" id="RU361279"/>
    </source>
</evidence>
<comment type="catalytic activity">
    <reaction evidence="5">
        <text>(6S)-5-formyl-5,6,7,8-tetrahydrofolate + ATP = (6R)-5,10-methenyltetrahydrofolate + ADP + phosphate</text>
        <dbReference type="Rhea" id="RHEA:10488"/>
        <dbReference type="ChEBI" id="CHEBI:30616"/>
        <dbReference type="ChEBI" id="CHEBI:43474"/>
        <dbReference type="ChEBI" id="CHEBI:57455"/>
        <dbReference type="ChEBI" id="CHEBI:57457"/>
        <dbReference type="ChEBI" id="CHEBI:456216"/>
        <dbReference type="EC" id="6.3.3.2"/>
    </reaction>
</comment>
<dbReference type="GO" id="GO:0046872">
    <property type="term" value="F:metal ion binding"/>
    <property type="evidence" value="ECO:0007669"/>
    <property type="project" value="UniProtKB-KW"/>
</dbReference>
<organism evidence="6 7">
    <name type="scientific">Phocaeicola plebeius</name>
    <dbReference type="NCBI Taxonomy" id="310297"/>
    <lineage>
        <taxon>Bacteria</taxon>
        <taxon>Pseudomonadati</taxon>
        <taxon>Bacteroidota</taxon>
        <taxon>Bacteroidia</taxon>
        <taxon>Bacteroidales</taxon>
        <taxon>Bacteroidaceae</taxon>
        <taxon>Phocaeicola</taxon>
    </lineage>
</organism>
<evidence type="ECO:0000256" key="3">
    <source>
        <dbReference type="ARBA" id="ARBA00022840"/>
    </source>
</evidence>
<dbReference type="InterPro" id="IPR037171">
    <property type="entry name" value="NagB/RpiA_transferase-like"/>
</dbReference>
<keyword evidence="5" id="KW-0460">Magnesium</keyword>
<comment type="cofactor">
    <cofactor evidence="5">
        <name>Mg(2+)</name>
        <dbReference type="ChEBI" id="CHEBI:18420"/>
    </cofactor>
</comment>
<accession>A0A854C207</accession>
<evidence type="ECO:0000256" key="1">
    <source>
        <dbReference type="ARBA" id="ARBA00010638"/>
    </source>
</evidence>
<dbReference type="PANTHER" id="PTHR23407">
    <property type="entry name" value="ATPASE INHIBITOR/5-FORMYLTETRAHYDROFOLATE CYCLO-LIGASE"/>
    <property type="match status" value="1"/>
</dbReference>
<dbReference type="Proteomes" id="UP000186685">
    <property type="component" value="Unassembled WGS sequence"/>
</dbReference>
<dbReference type="GO" id="GO:0005524">
    <property type="term" value="F:ATP binding"/>
    <property type="evidence" value="ECO:0007669"/>
    <property type="project" value="UniProtKB-KW"/>
</dbReference>
<dbReference type="GO" id="GO:0009396">
    <property type="term" value="P:folic acid-containing compound biosynthetic process"/>
    <property type="evidence" value="ECO:0007669"/>
    <property type="project" value="TreeGrafter"/>
</dbReference>
<evidence type="ECO:0000256" key="2">
    <source>
        <dbReference type="ARBA" id="ARBA00022741"/>
    </source>
</evidence>
<reference evidence="6 7" key="1">
    <citation type="journal article" date="2016" name="Nat. Biotechnol.">
        <title>Measurement of bacterial replication rates in microbial communities.</title>
        <authorList>
            <person name="Brown C.T."/>
            <person name="Olm M.R."/>
            <person name="Thomas B.C."/>
            <person name="Banfield J.F."/>
        </authorList>
    </citation>
    <scope>NUCLEOTIDE SEQUENCE [LARGE SCALE GENOMIC DNA]</scope>
    <source>
        <strain evidence="6">45_130</strain>
    </source>
</reference>
<evidence type="ECO:0000313" key="7">
    <source>
        <dbReference type="Proteomes" id="UP000186685"/>
    </source>
</evidence>
<comment type="similarity">
    <text evidence="1 5">Belongs to the 5-formyltetrahydrofolate cyclo-ligase family.</text>
</comment>
<dbReference type="NCBIfam" id="TIGR02727">
    <property type="entry name" value="MTHFS_bact"/>
    <property type="match status" value="1"/>
</dbReference>
<feature type="binding site" evidence="4">
    <location>
        <position position="22"/>
    </location>
    <ligand>
        <name>substrate</name>
    </ligand>
</feature>
<dbReference type="InterPro" id="IPR024185">
    <property type="entry name" value="FTHF_cligase-like_sf"/>
</dbReference>
<evidence type="ECO:0000256" key="4">
    <source>
        <dbReference type="PIRSR" id="PIRSR006806-1"/>
    </source>
</evidence>
<dbReference type="GO" id="GO:0030272">
    <property type="term" value="F:5-formyltetrahydrofolate cyclo-ligase activity"/>
    <property type="evidence" value="ECO:0007669"/>
    <property type="project" value="UniProtKB-EC"/>
</dbReference>
<comment type="caution">
    <text evidence="6">The sequence shown here is derived from an EMBL/GenBank/DDBJ whole genome shotgun (WGS) entry which is preliminary data.</text>
</comment>
<dbReference type="EC" id="6.3.3.2" evidence="5"/>
<dbReference type="EMBL" id="MNQR01000020">
    <property type="protein sequence ID" value="OKZ10387.1"/>
    <property type="molecule type" value="Genomic_DNA"/>
</dbReference>
<dbReference type="SUPFAM" id="SSF100950">
    <property type="entry name" value="NagB/RpiA/CoA transferase-like"/>
    <property type="match status" value="1"/>
</dbReference>
<evidence type="ECO:0000313" key="6">
    <source>
        <dbReference type="EMBL" id="OKZ10387.1"/>
    </source>
</evidence>
<dbReference type="Gene3D" id="3.40.50.10420">
    <property type="entry name" value="NagB/RpiA/CoA transferase-like"/>
    <property type="match status" value="1"/>
</dbReference>
<name>A0A854C207_9BACT</name>
<sequence>MEGHPLFLQAHTLLLYHSLPDEVQTHEFIKHWHSYKRIVLPLVKGDELEFRYYEGEDSLQIGAFGIEEPTGSLVENLHEIELSIIPGVAFDRSGNRLGRGKGYYDRALTKLQSYRIGVCFQFQLLPHIPVEATDLPMDEVWTEQGCIFNGTQCSQ</sequence>
<dbReference type="GO" id="GO:0035999">
    <property type="term" value="P:tetrahydrofolate interconversion"/>
    <property type="evidence" value="ECO:0007669"/>
    <property type="project" value="TreeGrafter"/>
</dbReference>
<keyword evidence="5" id="KW-0479">Metal-binding</keyword>
<protein>
    <recommendedName>
        <fullName evidence="5">5-formyltetrahydrofolate cyclo-ligase</fullName>
        <ecNumber evidence="5">6.3.3.2</ecNumber>
    </recommendedName>
</protein>
<dbReference type="PANTHER" id="PTHR23407:SF1">
    <property type="entry name" value="5-FORMYLTETRAHYDROFOLATE CYCLO-LIGASE"/>
    <property type="match status" value="1"/>
</dbReference>
<dbReference type="AlphaFoldDB" id="A0A854C207"/>
<gene>
    <name evidence="6" type="ORF">BHV76_07800</name>
</gene>
<dbReference type="PIRSF" id="PIRSF006806">
    <property type="entry name" value="FTHF_cligase"/>
    <property type="match status" value="1"/>
</dbReference>
<dbReference type="Pfam" id="PF01812">
    <property type="entry name" value="5-FTHF_cyc-lig"/>
    <property type="match status" value="1"/>
</dbReference>
<proteinExistence type="inferred from homology"/>
<keyword evidence="6" id="KW-0436">Ligase</keyword>
<dbReference type="InterPro" id="IPR002698">
    <property type="entry name" value="FTHF_cligase"/>
</dbReference>
<keyword evidence="2 4" id="KW-0547">Nucleotide-binding</keyword>